<reference evidence="1" key="1">
    <citation type="submission" date="2016-10" db="EMBL/GenBank/DDBJ databases">
        <authorList>
            <person name="Varghese N."/>
        </authorList>
    </citation>
    <scope>NUCLEOTIDE SEQUENCE</scope>
</reference>
<protein>
    <submittedName>
        <fullName evidence="1">Uncharacterized protein</fullName>
    </submittedName>
</protein>
<proteinExistence type="predicted"/>
<organism evidence="1">
    <name type="scientific">uncultured virus</name>
    <dbReference type="NCBI Taxonomy" id="340016"/>
    <lineage>
        <taxon>Viruses</taxon>
        <taxon>environmental samples</taxon>
    </lineage>
</organism>
<evidence type="ECO:0000313" key="1">
    <source>
        <dbReference type="EMBL" id="ASF00399.1"/>
    </source>
</evidence>
<sequence>MKKDLTLTSVKIQSDLFEEFKVACVRHKFSFQKLADRCVHLYLTDEDFKRQIHNHNNLDL</sequence>
<dbReference type="EMBL" id="KY052832">
    <property type="protein sequence ID" value="ASF00399.1"/>
    <property type="molecule type" value="Genomic_DNA"/>
</dbReference>
<accession>A0A218MMA7</accession>
<reference evidence="1" key="2">
    <citation type="journal article" date="2017" name="Nat. Commun.">
        <title>Single-virus genomics reveals hidden cosmopolitan and abundant viruses.</title>
        <authorList>
            <person name="Martinez-Hernandez F."/>
            <person name="Fornas O."/>
            <person name="Lluesma Gomez M."/>
            <person name="Bolduc B."/>
            <person name="de la Cruz Pena M.J."/>
            <person name="Martinez J.M."/>
            <person name="Anton J."/>
            <person name="Gasol J.M."/>
            <person name="Rosselli R."/>
            <person name="Rodriguez-Valera F."/>
            <person name="Sullivan M.B."/>
            <person name="Acinas S.G."/>
            <person name="Martinez-Garcia M."/>
        </authorList>
    </citation>
    <scope>NUCLEOTIDE SEQUENCE</scope>
</reference>
<name>A0A218MMA7_9VIRU</name>